<dbReference type="GeneID" id="111112446"/>
<dbReference type="GO" id="GO:0005886">
    <property type="term" value="C:plasma membrane"/>
    <property type="evidence" value="ECO:0007669"/>
    <property type="project" value="TreeGrafter"/>
</dbReference>
<dbReference type="PANTHER" id="PTHR11640:SF31">
    <property type="entry name" value="IRREGULAR CHIASM C-ROUGHEST PROTEIN-RELATED"/>
    <property type="match status" value="1"/>
</dbReference>
<keyword evidence="4" id="KW-0325">Glycoprotein</keyword>
<feature type="signal peptide" evidence="8">
    <location>
        <begin position="1"/>
        <end position="17"/>
    </location>
</feature>
<evidence type="ECO:0000259" key="10">
    <source>
        <dbReference type="PROSITE" id="PS50853"/>
    </source>
</evidence>
<feature type="compositionally biased region" description="Basic and acidic residues" evidence="6">
    <location>
        <begin position="831"/>
        <end position="855"/>
    </location>
</feature>
<keyword evidence="11" id="KW-1185">Reference proteome</keyword>
<evidence type="ECO:0000313" key="11">
    <source>
        <dbReference type="Proteomes" id="UP000694844"/>
    </source>
</evidence>
<accession>A0A8B8BQM8</accession>
<reference evidence="12" key="1">
    <citation type="submission" date="2025-08" db="UniProtKB">
        <authorList>
            <consortium name="RefSeq"/>
        </authorList>
    </citation>
    <scope>IDENTIFICATION</scope>
    <source>
        <tissue evidence="12">Whole sample</tissue>
    </source>
</reference>
<feature type="domain" description="Ig-like" evidence="9">
    <location>
        <begin position="291"/>
        <end position="378"/>
    </location>
</feature>
<dbReference type="AlphaFoldDB" id="A0A8B8BQM8"/>
<feature type="domain" description="Ig-like" evidence="9">
    <location>
        <begin position="198"/>
        <end position="286"/>
    </location>
</feature>
<feature type="domain" description="Ig-like" evidence="9">
    <location>
        <begin position="387"/>
        <end position="479"/>
    </location>
</feature>
<evidence type="ECO:0000256" key="8">
    <source>
        <dbReference type="SAM" id="SignalP"/>
    </source>
</evidence>
<feature type="domain" description="Fibronectin type-III" evidence="10">
    <location>
        <begin position="584"/>
        <end position="678"/>
    </location>
</feature>
<keyword evidence="7" id="KW-0812">Transmembrane</keyword>
<dbReference type="SUPFAM" id="SSF48726">
    <property type="entry name" value="Immunoglobulin"/>
    <property type="match status" value="2"/>
</dbReference>
<feature type="compositionally biased region" description="Low complexity" evidence="6">
    <location>
        <begin position="804"/>
        <end position="817"/>
    </location>
</feature>
<dbReference type="PROSITE" id="PS50835">
    <property type="entry name" value="IG_LIKE"/>
    <property type="match status" value="3"/>
</dbReference>
<evidence type="ECO:0000256" key="5">
    <source>
        <dbReference type="ARBA" id="ARBA00023319"/>
    </source>
</evidence>
<dbReference type="GO" id="GO:0098609">
    <property type="term" value="P:cell-cell adhesion"/>
    <property type="evidence" value="ECO:0007669"/>
    <property type="project" value="TreeGrafter"/>
</dbReference>
<dbReference type="PROSITE" id="PS50853">
    <property type="entry name" value="FN3"/>
    <property type="match status" value="1"/>
</dbReference>
<dbReference type="InterPro" id="IPR036179">
    <property type="entry name" value="Ig-like_dom_sf"/>
</dbReference>
<keyword evidence="7" id="KW-1133">Transmembrane helix</keyword>
<dbReference type="KEGG" id="cvn:111112446"/>
<dbReference type="InterPro" id="IPR013783">
    <property type="entry name" value="Ig-like_fold"/>
</dbReference>
<evidence type="ECO:0000256" key="2">
    <source>
        <dbReference type="ARBA" id="ARBA00023136"/>
    </source>
</evidence>
<feature type="chain" id="PRO_5034183105" evidence="8">
    <location>
        <begin position="18"/>
        <end position="878"/>
    </location>
</feature>
<dbReference type="Proteomes" id="UP000694844">
    <property type="component" value="Chromosome 9"/>
</dbReference>
<organism evidence="11 12">
    <name type="scientific">Crassostrea virginica</name>
    <name type="common">Eastern oyster</name>
    <dbReference type="NCBI Taxonomy" id="6565"/>
    <lineage>
        <taxon>Eukaryota</taxon>
        <taxon>Metazoa</taxon>
        <taxon>Spiralia</taxon>
        <taxon>Lophotrochozoa</taxon>
        <taxon>Mollusca</taxon>
        <taxon>Bivalvia</taxon>
        <taxon>Autobranchia</taxon>
        <taxon>Pteriomorphia</taxon>
        <taxon>Ostreida</taxon>
        <taxon>Ostreoidea</taxon>
        <taxon>Ostreidae</taxon>
        <taxon>Crassostrea</taxon>
    </lineage>
</organism>
<dbReference type="SUPFAM" id="SSF49265">
    <property type="entry name" value="Fibronectin type III"/>
    <property type="match status" value="1"/>
</dbReference>
<gene>
    <name evidence="12" type="primary">LOC111112446</name>
</gene>
<name>A0A8B8BQM8_CRAVI</name>
<evidence type="ECO:0000313" key="12">
    <source>
        <dbReference type="RefSeq" id="XP_022305648.1"/>
    </source>
</evidence>
<evidence type="ECO:0000256" key="4">
    <source>
        <dbReference type="ARBA" id="ARBA00023180"/>
    </source>
</evidence>
<dbReference type="InterPro" id="IPR051275">
    <property type="entry name" value="Cell_adhesion_signaling"/>
</dbReference>
<proteinExistence type="predicted"/>
<feature type="compositionally biased region" description="Basic and acidic residues" evidence="6">
    <location>
        <begin position="789"/>
        <end position="803"/>
    </location>
</feature>
<evidence type="ECO:0000256" key="1">
    <source>
        <dbReference type="ARBA" id="ARBA00004479"/>
    </source>
</evidence>
<dbReference type="GO" id="GO:0005911">
    <property type="term" value="C:cell-cell junction"/>
    <property type="evidence" value="ECO:0007669"/>
    <property type="project" value="TreeGrafter"/>
</dbReference>
<feature type="transmembrane region" description="Helical" evidence="7">
    <location>
        <begin position="689"/>
        <end position="711"/>
    </location>
</feature>
<sequence length="878" mass="98733">MQAVFFLLVICVLVSESQEENLTISTCFKNGDVLFSWDNLQKKYYDVKINNQTWNRTMNESKFTVKDALKYDRIKINVRADGSSTYNKLTYNVVKTEKYIGDNVSISWTAPFFPKSGNYEIYHTKANKSEKIIRIDSKGFIVTNQSKYTYKSLPYNSTNISFEIKDITLNDAGYYVAGSQTDTALSGGGVVLIVLGKPQKPEIKGNLNVSVGDNANLTCSSKPTSTPDYYARLVTLSYNWFENNTKLDETQKTLALKVSRNHRFNQYSCEAKHRLKSVRSDPVRVNPLYKPESVSIIPSVDTLTVKEGGDIGPYSCSTDCNPPCVITWRYRDKDGNFHEEKSHNQTLNQQMVNRSFSVFECIANYADNFTRSAHFNLNVQYLDKPMPYVNGVSVLDPDRQVHVKENTSLLLSCHVNGCPNPIIRLKRNTGTFIISRTDSKEWLNHTIASSQCSDTDIYTCIGNSTVFQNKKSTFRVNVTCEPRLDESRLITTMYGSMSGQNVKVPVAVPVIANPPPQDSGIAWNGPSTTHSIISAVSMQHVPYKHWINSSIPILDRNYFGNYTLKYNGNGIITLFINPEDVPQVPSNFTGYSYASGYINVTWVSEFDGGKQQYFILSIKVGLEWKKVANLSDPGQGKVVYFESERLNAGQEYWFQLKSCNIINCSKESPEITITVKAETRMSVLLNKTFVIGFSSAVIILIVTIILVLAILKRRTALNRQDNQQDGAEISDQPDVVLYAAVDKSALKKNQNKADVVAEDVPEKKDETDTLYAVVEKKTTTEAKPSATKPESEQKNESKRERQKGATAAEATGASGTSRNVNQDGLIYIDVDFAKKPENKDKNEKPKIHGEEDRTEYTFVDFSKKAPVVKEKSKKEEEK</sequence>
<feature type="region of interest" description="Disordered" evidence="6">
    <location>
        <begin position="776"/>
        <end position="855"/>
    </location>
</feature>
<dbReference type="GO" id="GO:0050839">
    <property type="term" value="F:cell adhesion molecule binding"/>
    <property type="evidence" value="ECO:0007669"/>
    <property type="project" value="TreeGrafter"/>
</dbReference>
<dbReference type="PANTHER" id="PTHR11640">
    <property type="entry name" value="NEPHRIN"/>
    <property type="match status" value="1"/>
</dbReference>
<dbReference type="InterPro" id="IPR003599">
    <property type="entry name" value="Ig_sub"/>
</dbReference>
<protein>
    <submittedName>
        <fullName evidence="12">Uncharacterized protein LOC111112446 isoform X1</fullName>
    </submittedName>
</protein>
<evidence type="ECO:0000256" key="7">
    <source>
        <dbReference type="SAM" id="Phobius"/>
    </source>
</evidence>
<evidence type="ECO:0000256" key="6">
    <source>
        <dbReference type="SAM" id="MobiDB-lite"/>
    </source>
</evidence>
<evidence type="ECO:0000256" key="3">
    <source>
        <dbReference type="ARBA" id="ARBA00023157"/>
    </source>
</evidence>
<dbReference type="InterPro" id="IPR007110">
    <property type="entry name" value="Ig-like_dom"/>
</dbReference>
<evidence type="ECO:0000259" key="9">
    <source>
        <dbReference type="PROSITE" id="PS50835"/>
    </source>
</evidence>
<comment type="subcellular location">
    <subcellularLocation>
        <location evidence="1">Membrane</location>
        <topology evidence="1">Single-pass type I membrane protein</topology>
    </subcellularLocation>
</comment>
<keyword evidence="2 7" id="KW-0472">Membrane</keyword>
<dbReference type="SMART" id="SM00409">
    <property type="entry name" value="IG"/>
    <property type="match status" value="3"/>
</dbReference>
<dbReference type="Gene3D" id="2.60.40.10">
    <property type="entry name" value="Immunoglobulins"/>
    <property type="match status" value="4"/>
</dbReference>
<dbReference type="InterPro" id="IPR003961">
    <property type="entry name" value="FN3_dom"/>
</dbReference>
<keyword evidence="3" id="KW-1015">Disulfide bond</keyword>
<dbReference type="InterPro" id="IPR036116">
    <property type="entry name" value="FN3_sf"/>
</dbReference>
<keyword evidence="5" id="KW-0393">Immunoglobulin domain</keyword>
<keyword evidence="8" id="KW-0732">Signal</keyword>
<dbReference type="RefSeq" id="XP_022305648.1">
    <property type="nucleotide sequence ID" value="XM_022449940.1"/>
</dbReference>